<accession>A0AAV9XWV6</accession>
<evidence type="ECO:0000256" key="1">
    <source>
        <dbReference type="ARBA" id="ARBA00006941"/>
    </source>
</evidence>
<dbReference type="FunFam" id="1.10.1820.10:FF:000005">
    <property type="entry name" value="Casein kinase II subunit beta"/>
    <property type="match status" value="1"/>
</dbReference>
<dbReference type="SMART" id="SM01085">
    <property type="entry name" value="CK_II_beta"/>
    <property type="match status" value="1"/>
</dbReference>
<dbReference type="GO" id="GO:0019887">
    <property type="term" value="F:protein kinase regulator activity"/>
    <property type="evidence" value="ECO:0007669"/>
    <property type="project" value="InterPro"/>
</dbReference>
<dbReference type="PANTHER" id="PTHR11740">
    <property type="entry name" value="CASEIN KINASE II SUBUNIT BETA"/>
    <property type="match status" value="1"/>
</dbReference>
<feature type="compositionally biased region" description="Basic and acidic residues" evidence="3">
    <location>
        <begin position="241"/>
        <end position="251"/>
    </location>
</feature>
<organism evidence="4 5">
    <name type="scientific">Cryptosporidium xiaoi</name>
    <dbReference type="NCBI Taxonomy" id="659607"/>
    <lineage>
        <taxon>Eukaryota</taxon>
        <taxon>Sar</taxon>
        <taxon>Alveolata</taxon>
        <taxon>Apicomplexa</taxon>
        <taxon>Conoidasida</taxon>
        <taxon>Coccidia</taxon>
        <taxon>Eucoccidiorida</taxon>
        <taxon>Eimeriorina</taxon>
        <taxon>Cryptosporidiidae</taxon>
        <taxon>Cryptosporidium</taxon>
    </lineage>
</organism>
<evidence type="ECO:0000313" key="5">
    <source>
        <dbReference type="Proteomes" id="UP001311799"/>
    </source>
</evidence>
<sequence length="251" mass="28697">MDNTSDLGDSMEYSFSGNELDYEEEVSWIEWFCSLKKSEFFIEVDEEYIMDDFNLTGLSEHVMYYDDALDMILDRIDDGFSEDEVGAIESSAQLLYGLIHARYIMTSKGMHLMSEKYQTQKYGLCPNVSCNNSLLLPIGLSDLPNVNSCKVFCPSCNEVYTPKSIRLSSLDGAFFGTSFAPLFVLQFGITNSKNKPIQYYVPRIYGFAVYRNKRDMLAEEVEEDDIEIDDSSKNANNNKNKLIEPKKSTLR</sequence>
<dbReference type="Gene3D" id="2.20.25.20">
    <property type="match status" value="1"/>
</dbReference>
<dbReference type="InterPro" id="IPR016149">
    <property type="entry name" value="Casein_kin_II_reg-sub_N"/>
</dbReference>
<dbReference type="GO" id="GO:0005956">
    <property type="term" value="C:protein kinase CK2 complex"/>
    <property type="evidence" value="ECO:0007669"/>
    <property type="project" value="UniProtKB-UniRule"/>
</dbReference>
<comment type="caution">
    <text evidence="4">The sequence shown here is derived from an EMBL/GenBank/DDBJ whole genome shotgun (WGS) entry which is preliminary data.</text>
</comment>
<dbReference type="Pfam" id="PF01214">
    <property type="entry name" value="CK_II_beta"/>
    <property type="match status" value="1"/>
</dbReference>
<dbReference type="GO" id="GO:0005737">
    <property type="term" value="C:cytoplasm"/>
    <property type="evidence" value="ECO:0007669"/>
    <property type="project" value="TreeGrafter"/>
</dbReference>
<dbReference type="Proteomes" id="UP001311799">
    <property type="component" value="Unassembled WGS sequence"/>
</dbReference>
<comment type="subunit">
    <text evidence="2">Tetramer of two alpha and two beta subunits.</text>
</comment>
<keyword evidence="5" id="KW-1185">Reference proteome</keyword>
<feature type="region of interest" description="Disordered" evidence="3">
    <location>
        <begin position="227"/>
        <end position="251"/>
    </location>
</feature>
<dbReference type="SUPFAM" id="SSF57798">
    <property type="entry name" value="Casein kinase II beta subunit"/>
    <property type="match status" value="1"/>
</dbReference>
<comment type="similarity">
    <text evidence="1 2">Belongs to the casein kinase 2 subunit beta family.</text>
</comment>
<dbReference type="EMBL" id="JAWDEY010000013">
    <property type="protein sequence ID" value="KAK6589260.1"/>
    <property type="molecule type" value="Genomic_DNA"/>
</dbReference>
<dbReference type="PRINTS" id="PR00472">
    <property type="entry name" value="CASNKINASEII"/>
</dbReference>
<dbReference type="Gene3D" id="1.10.1820.10">
    <property type="entry name" value="protein kinase ck2 holoenzyme, chain C, domain 1"/>
    <property type="match status" value="1"/>
</dbReference>
<dbReference type="FunFam" id="2.20.25.20:FF:000001">
    <property type="entry name" value="Casein kinase II subunit beta"/>
    <property type="match status" value="1"/>
</dbReference>
<dbReference type="InterPro" id="IPR000704">
    <property type="entry name" value="Casein_kinase_II_reg-sub"/>
</dbReference>
<name>A0AAV9XWV6_9CRYT</name>
<dbReference type="InterPro" id="IPR035991">
    <property type="entry name" value="Casein_kinase_II_beta-like"/>
</dbReference>
<gene>
    <name evidence="4" type="ORF">RS030_213311</name>
</gene>
<dbReference type="AlphaFoldDB" id="A0AAV9XWV6"/>
<protein>
    <recommendedName>
        <fullName evidence="2">Casein kinase II subunit beta</fullName>
        <shortName evidence="2">CK II beta</shortName>
    </recommendedName>
</protein>
<proteinExistence type="inferred from homology"/>
<dbReference type="PANTHER" id="PTHR11740:SF0">
    <property type="entry name" value="CASEIN KINASE II SUBUNIT BETA"/>
    <property type="match status" value="1"/>
</dbReference>
<reference evidence="4 5" key="1">
    <citation type="submission" date="2023-10" db="EMBL/GenBank/DDBJ databases">
        <title>Comparative genomics analysis reveals potential genetic determinants of host preference in Cryptosporidium xiaoi.</title>
        <authorList>
            <person name="Xiao L."/>
            <person name="Li J."/>
        </authorList>
    </citation>
    <scope>NUCLEOTIDE SEQUENCE [LARGE SCALE GENOMIC DNA]</scope>
    <source>
        <strain evidence="4 5">52996</strain>
    </source>
</reference>
<evidence type="ECO:0000313" key="4">
    <source>
        <dbReference type="EMBL" id="KAK6589260.1"/>
    </source>
</evidence>
<evidence type="ECO:0000256" key="3">
    <source>
        <dbReference type="SAM" id="MobiDB-lite"/>
    </source>
</evidence>
<evidence type="ECO:0000256" key="2">
    <source>
        <dbReference type="RuleBase" id="RU361268"/>
    </source>
</evidence>